<protein>
    <submittedName>
        <fullName evidence="4">Peptidase family M23</fullName>
    </submittedName>
</protein>
<dbReference type="OrthoDB" id="1099523at2"/>
<gene>
    <name evidence="4" type="ORF">SAMN04488544_2205</name>
</gene>
<reference evidence="5" key="1">
    <citation type="submission" date="2016-10" db="EMBL/GenBank/DDBJ databases">
        <authorList>
            <person name="Varghese N."/>
            <person name="Submissions S."/>
        </authorList>
    </citation>
    <scope>NUCLEOTIDE SEQUENCE [LARGE SCALE GENOMIC DNA]</scope>
    <source>
        <strain evidence="5">DSM 21743</strain>
    </source>
</reference>
<keyword evidence="5" id="KW-1185">Reference proteome</keyword>
<evidence type="ECO:0000256" key="2">
    <source>
        <dbReference type="SAM" id="MobiDB-lite"/>
    </source>
</evidence>
<dbReference type="PANTHER" id="PTHR21666:SF289">
    <property type="entry name" value="L-ALA--D-GLU ENDOPEPTIDASE"/>
    <property type="match status" value="1"/>
</dbReference>
<dbReference type="SUPFAM" id="SSF51261">
    <property type="entry name" value="Duplicated hybrid motif"/>
    <property type="match status" value="2"/>
</dbReference>
<feature type="domain" description="M23ase beta-sheet core" evidence="3">
    <location>
        <begin position="74"/>
        <end position="165"/>
    </location>
</feature>
<dbReference type="PANTHER" id="PTHR21666">
    <property type="entry name" value="PEPTIDASE-RELATED"/>
    <property type="match status" value="1"/>
</dbReference>
<dbReference type="AlphaFoldDB" id="A0A1H2MLQ3"/>
<proteinExistence type="predicted"/>
<dbReference type="RefSeq" id="WP_157719933.1">
    <property type="nucleotide sequence ID" value="NZ_LT629799.1"/>
</dbReference>
<dbReference type="EMBL" id="LT629799">
    <property type="protein sequence ID" value="SDU93436.1"/>
    <property type="molecule type" value="Genomic_DNA"/>
</dbReference>
<organism evidence="4 5">
    <name type="scientific">Microlunatus sagamiharensis</name>
    <dbReference type="NCBI Taxonomy" id="546874"/>
    <lineage>
        <taxon>Bacteria</taxon>
        <taxon>Bacillati</taxon>
        <taxon>Actinomycetota</taxon>
        <taxon>Actinomycetes</taxon>
        <taxon>Propionibacteriales</taxon>
        <taxon>Propionibacteriaceae</taxon>
        <taxon>Microlunatus</taxon>
    </lineage>
</organism>
<feature type="domain" description="M23ase beta-sheet core" evidence="3">
    <location>
        <begin position="257"/>
        <end position="355"/>
    </location>
</feature>
<feature type="region of interest" description="Disordered" evidence="2">
    <location>
        <begin position="34"/>
        <end position="55"/>
    </location>
</feature>
<evidence type="ECO:0000256" key="1">
    <source>
        <dbReference type="ARBA" id="ARBA00022729"/>
    </source>
</evidence>
<evidence type="ECO:0000313" key="5">
    <source>
        <dbReference type="Proteomes" id="UP000198825"/>
    </source>
</evidence>
<dbReference type="Gene3D" id="2.70.70.10">
    <property type="entry name" value="Glucose Permease (Domain IIA)"/>
    <property type="match status" value="2"/>
</dbReference>
<dbReference type="InterPro" id="IPR016047">
    <property type="entry name" value="M23ase_b-sheet_dom"/>
</dbReference>
<dbReference type="CDD" id="cd12797">
    <property type="entry name" value="M23_peptidase"/>
    <property type="match status" value="2"/>
</dbReference>
<name>A0A1H2MLQ3_9ACTN</name>
<accession>A0A1H2MLQ3</accession>
<evidence type="ECO:0000259" key="3">
    <source>
        <dbReference type="Pfam" id="PF01551"/>
    </source>
</evidence>
<dbReference type="GO" id="GO:0004222">
    <property type="term" value="F:metalloendopeptidase activity"/>
    <property type="evidence" value="ECO:0007669"/>
    <property type="project" value="TreeGrafter"/>
</dbReference>
<dbReference type="InterPro" id="IPR011055">
    <property type="entry name" value="Dup_hybrid_motif"/>
</dbReference>
<dbReference type="Proteomes" id="UP000198825">
    <property type="component" value="Chromosome I"/>
</dbReference>
<evidence type="ECO:0000313" key="4">
    <source>
        <dbReference type="EMBL" id="SDU93436.1"/>
    </source>
</evidence>
<dbReference type="InterPro" id="IPR050570">
    <property type="entry name" value="Cell_wall_metabolism_enzyme"/>
</dbReference>
<dbReference type="STRING" id="546874.SAMN04488544_2205"/>
<sequence>MTTTSARRGGRLPALLVAVLLGVLGVLATPLPRTADAAPEPGGTAGTATGGWPLDGTPTVTEGFDPPDVAWGPGHRGVDLEARPGQRVLAPGDGTVVFVGRVAGKPVVVVDHGGVRSTLEPVEGTVRVGTRVHRGDVVGRVGREEHCQDRCLHWGLKRGSTYLDPLAPPDGAFSAGTAGTLRLVPSSRRAVVVAEALAREAARKAVESAALGFVGGPVGAVGAVGPPGSHGFVRPVPGALTSPFGRRFHPVLHVWKLHDGADLGAACGTPIRAAYAGRVTRRVSSVGYGNRLFIDHGRVDGHEVVTAYNHAVRYVVSPGAHVRRGQVVGYVGQTGFATGCHLHLMVWLDGRMVDPMTWL</sequence>
<dbReference type="Pfam" id="PF01551">
    <property type="entry name" value="Peptidase_M23"/>
    <property type="match status" value="2"/>
</dbReference>
<keyword evidence="1" id="KW-0732">Signal</keyword>